<protein>
    <submittedName>
        <fullName evidence="2">Structural protein</fullName>
    </submittedName>
</protein>
<dbReference type="Proteomes" id="UP000289486">
    <property type="component" value="Segment"/>
</dbReference>
<organism evidence="2 3">
    <name type="scientific">Pantoea phage vB_PagM_LIET2</name>
    <dbReference type="NCBI Taxonomy" id="2508071"/>
    <lineage>
        <taxon>Viruses</taxon>
        <taxon>Duplodnaviria</taxon>
        <taxon>Heunggongvirae</taxon>
        <taxon>Uroviricota</taxon>
        <taxon>Caudoviricetes</taxon>
        <taxon>Lietduovirus</taxon>
        <taxon>Lietduovirus LIET2</taxon>
    </lineage>
</organism>
<accession>A0A411AW66</accession>
<name>A0A411AW66_9CAUD</name>
<reference evidence="2 3" key="1">
    <citation type="submission" date="2019-01" db="EMBL/GenBank/DDBJ databases">
        <title>Complete genome sequence of Pantoea phage vB_PagM_LIET2.</title>
        <authorList>
            <person name="Truncaite L."/>
            <person name="Simoliuniene M."/>
            <person name="Kazlauskas D."/>
            <person name="Meskys R."/>
            <person name="Simoliunas E."/>
        </authorList>
    </citation>
    <scope>NUCLEOTIDE SEQUENCE [LARGE SCALE GENOMIC DNA]</scope>
</reference>
<evidence type="ECO:0000313" key="2">
    <source>
        <dbReference type="EMBL" id="QAX92343.1"/>
    </source>
</evidence>
<gene>
    <name evidence="2" type="ORF">LIET2_gp091</name>
</gene>
<evidence type="ECO:0000313" key="3">
    <source>
        <dbReference type="Proteomes" id="UP000289486"/>
    </source>
</evidence>
<dbReference type="Pfam" id="PF22479">
    <property type="entry name" value="Pam3_gp18"/>
    <property type="match status" value="1"/>
</dbReference>
<dbReference type="EMBL" id="MK388689">
    <property type="protein sequence ID" value="QAX92343.1"/>
    <property type="molecule type" value="Genomic_DNA"/>
</dbReference>
<sequence>MIIIRPLKGETDQWIDETFGATPVSLRIKWNERFQFFTVSIYDRQRAPLIEGIKLSRDYPLIHTYQLPGIDGELYCYRSYGDKEKPAFDSFPDEFFLVYIDADDIALLGSM</sequence>
<dbReference type="InterPro" id="IPR054252">
    <property type="entry name" value="Pam3_gp18"/>
</dbReference>
<feature type="domain" description="Cyanophage baseplate Pam3 plug gp18" evidence="1">
    <location>
        <begin position="2"/>
        <end position="101"/>
    </location>
</feature>
<keyword evidence="3" id="KW-1185">Reference proteome</keyword>
<proteinExistence type="predicted"/>
<evidence type="ECO:0000259" key="1">
    <source>
        <dbReference type="Pfam" id="PF22479"/>
    </source>
</evidence>